<keyword evidence="1" id="KW-0433">Leucine-rich repeat</keyword>
<evidence type="ECO:0000256" key="2">
    <source>
        <dbReference type="ARBA" id="ARBA00022737"/>
    </source>
</evidence>
<organism evidence="4 5">
    <name type="scientific">Stylosanthes scabra</name>
    <dbReference type="NCBI Taxonomy" id="79078"/>
    <lineage>
        <taxon>Eukaryota</taxon>
        <taxon>Viridiplantae</taxon>
        <taxon>Streptophyta</taxon>
        <taxon>Embryophyta</taxon>
        <taxon>Tracheophyta</taxon>
        <taxon>Spermatophyta</taxon>
        <taxon>Magnoliopsida</taxon>
        <taxon>eudicotyledons</taxon>
        <taxon>Gunneridae</taxon>
        <taxon>Pentapetalae</taxon>
        <taxon>rosids</taxon>
        <taxon>fabids</taxon>
        <taxon>Fabales</taxon>
        <taxon>Fabaceae</taxon>
        <taxon>Papilionoideae</taxon>
        <taxon>50 kb inversion clade</taxon>
        <taxon>dalbergioids sensu lato</taxon>
        <taxon>Dalbergieae</taxon>
        <taxon>Pterocarpus clade</taxon>
        <taxon>Stylosanthes</taxon>
    </lineage>
</organism>
<evidence type="ECO:0000259" key="3">
    <source>
        <dbReference type="Pfam" id="PF20160"/>
    </source>
</evidence>
<dbReference type="PANTHER" id="PTHR45752">
    <property type="entry name" value="LEUCINE-RICH REPEAT-CONTAINING"/>
    <property type="match status" value="1"/>
</dbReference>
<dbReference type="Gene3D" id="3.80.10.10">
    <property type="entry name" value="Ribonuclease Inhibitor"/>
    <property type="match status" value="2"/>
</dbReference>
<keyword evidence="2" id="KW-0677">Repeat</keyword>
<evidence type="ECO:0000313" key="5">
    <source>
        <dbReference type="Proteomes" id="UP001341840"/>
    </source>
</evidence>
<dbReference type="EMBL" id="JASCZI010273940">
    <property type="protein sequence ID" value="MED6225504.1"/>
    <property type="molecule type" value="Genomic_DNA"/>
</dbReference>
<name>A0ABU6ZU43_9FABA</name>
<feature type="domain" description="C-JID" evidence="3">
    <location>
        <begin position="311"/>
        <end position="355"/>
    </location>
</feature>
<protein>
    <recommendedName>
        <fullName evidence="3">C-JID domain-containing protein</fullName>
    </recommendedName>
</protein>
<gene>
    <name evidence="4" type="ORF">PIB30_094376</name>
</gene>
<dbReference type="PANTHER" id="PTHR45752:SF195">
    <property type="entry name" value="LEUCINE-RICH REPEAT (LRR) FAMILY PROTEIN-RELATED"/>
    <property type="match status" value="1"/>
</dbReference>
<comment type="caution">
    <text evidence="4">The sequence shown here is derived from an EMBL/GenBank/DDBJ whole genome shotgun (WGS) entry which is preliminary data.</text>
</comment>
<reference evidence="4 5" key="1">
    <citation type="journal article" date="2023" name="Plants (Basel)">
        <title>Bridging the Gap: Combining Genomics and Transcriptomics Approaches to Understand Stylosanthes scabra, an Orphan Legume from the Brazilian Caatinga.</title>
        <authorList>
            <person name="Ferreira-Neto J.R.C."/>
            <person name="da Silva M.D."/>
            <person name="Binneck E."/>
            <person name="de Melo N.F."/>
            <person name="da Silva R.H."/>
            <person name="de Melo A.L.T.M."/>
            <person name="Pandolfi V."/>
            <person name="Bustamante F.O."/>
            <person name="Brasileiro-Vidal A.C."/>
            <person name="Benko-Iseppon A.M."/>
        </authorList>
    </citation>
    <scope>NUCLEOTIDE SEQUENCE [LARGE SCALE GENOMIC DNA]</scope>
    <source>
        <tissue evidence="4">Leaves</tissue>
    </source>
</reference>
<keyword evidence="5" id="KW-1185">Reference proteome</keyword>
<dbReference type="InterPro" id="IPR050715">
    <property type="entry name" value="LRR-SigEffector_domain"/>
</dbReference>
<proteinExistence type="predicted"/>
<sequence length="400" mass="44557">MASFDPCSRPHLVGQGFVVVVVQFLNKLQHLNLSCCYKLKETPDLSGAPNLKTLYLEDCDKLNYIHPSLAHHKSLVVLNLSRCSMLKTLGEKLEMSSLKKLDLQECTSLRRVPEFGECMKQLSILTIGKIGKSKLPKTFVNLVGLSELNFINCDVTGVCLSHGCFVGVKKLELIECSWHSRFLYCFHSLESLTVDGLPESESISTLMGSLSQLTSLTSLTLEGCFDKSVEQTPYYDVAHLALLTDLDLSSNYFSRLPIKLPSSLRELHAEEGCDSLDASNVNDVISKACCAFAESSTQDPEDILQMWINVKEIPAWFDHQEQYNGVSISFPHNCPSTETVALALCFQFEIGRTYYKDESTTVTCNAEDAIRHLASRKSSDPPQLSPQAISHNNILLTLWC</sequence>
<accession>A0ABU6ZU43</accession>
<evidence type="ECO:0000313" key="4">
    <source>
        <dbReference type="EMBL" id="MED6225504.1"/>
    </source>
</evidence>
<dbReference type="SUPFAM" id="SSF52058">
    <property type="entry name" value="L domain-like"/>
    <property type="match status" value="1"/>
</dbReference>
<evidence type="ECO:0000256" key="1">
    <source>
        <dbReference type="ARBA" id="ARBA00022614"/>
    </source>
</evidence>
<dbReference type="Pfam" id="PF20160">
    <property type="entry name" value="C-JID"/>
    <property type="match status" value="1"/>
</dbReference>
<dbReference type="InterPro" id="IPR045344">
    <property type="entry name" value="C-JID"/>
</dbReference>
<dbReference type="Proteomes" id="UP001341840">
    <property type="component" value="Unassembled WGS sequence"/>
</dbReference>
<dbReference type="InterPro" id="IPR032675">
    <property type="entry name" value="LRR_dom_sf"/>
</dbReference>